<sequence length="315" mass="34022">MDFWPEFLTNSGGREFIAGGVGGIAGIVSGYPLDTLRTRLQSSGSGSAVSVLRKIVRDEGSAALFRGMGAPLAAVTFQNAMVFQVYASLSRALDTSNSSQGPPSYAGVALGGVGAGALQSFVISPVELLKVRLQLQTCGSSADRLHQNHHHHKGPLRVARTIFHREGIRGLYRGLSITMLRDSPSHGVYFFTYEYTREQLHPNCRANGDESLRTMLLSGGLAGVISWIFCYPLDVVKTRLQAQSEISGFKYNGIVDCLRKSIRDDGYGVLWHGMGAAVTRAFVVNGAIFSAYEIALRCLFHGNGNSSDKQIENAT</sequence>
<dbReference type="EMBL" id="CM042888">
    <property type="protein sequence ID" value="KAI4325289.1"/>
    <property type="molecule type" value="Genomic_DNA"/>
</dbReference>
<gene>
    <name evidence="1" type="ORF">MLD38_030701</name>
</gene>
<evidence type="ECO:0000313" key="2">
    <source>
        <dbReference type="Proteomes" id="UP001057402"/>
    </source>
</evidence>
<name>A0ACB9MMJ1_9MYRT</name>
<dbReference type="Proteomes" id="UP001057402">
    <property type="component" value="Chromosome 9"/>
</dbReference>
<keyword evidence="2" id="KW-1185">Reference proteome</keyword>
<accession>A0ACB9MMJ1</accession>
<evidence type="ECO:0000313" key="1">
    <source>
        <dbReference type="EMBL" id="KAI4325289.1"/>
    </source>
</evidence>
<organism evidence="1 2">
    <name type="scientific">Melastoma candidum</name>
    <dbReference type="NCBI Taxonomy" id="119954"/>
    <lineage>
        <taxon>Eukaryota</taxon>
        <taxon>Viridiplantae</taxon>
        <taxon>Streptophyta</taxon>
        <taxon>Embryophyta</taxon>
        <taxon>Tracheophyta</taxon>
        <taxon>Spermatophyta</taxon>
        <taxon>Magnoliopsida</taxon>
        <taxon>eudicotyledons</taxon>
        <taxon>Gunneridae</taxon>
        <taxon>Pentapetalae</taxon>
        <taxon>rosids</taxon>
        <taxon>malvids</taxon>
        <taxon>Myrtales</taxon>
        <taxon>Melastomataceae</taxon>
        <taxon>Melastomatoideae</taxon>
        <taxon>Melastomateae</taxon>
        <taxon>Melastoma</taxon>
    </lineage>
</organism>
<reference evidence="2" key="1">
    <citation type="journal article" date="2023" name="Front. Plant Sci.">
        <title>Chromosomal-level genome assembly of Melastoma candidum provides insights into trichome evolution.</title>
        <authorList>
            <person name="Zhong Y."/>
            <person name="Wu W."/>
            <person name="Sun C."/>
            <person name="Zou P."/>
            <person name="Liu Y."/>
            <person name="Dai S."/>
            <person name="Zhou R."/>
        </authorList>
    </citation>
    <scope>NUCLEOTIDE SEQUENCE [LARGE SCALE GENOMIC DNA]</scope>
</reference>
<proteinExistence type="predicted"/>
<protein>
    <submittedName>
        <fullName evidence="1">Uncharacterized protein</fullName>
    </submittedName>
</protein>
<comment type="caution">
    <text evidence="1">The sequence shown here is derived from an EMBL/GenBank/DDBJ whole genome shotgun (WGS) entry which is preliminary data.</text>
</comment>